<organism evidence="2 3">
    <name type="scientific">Rapidithrix thailandica</name>
    <dbReference type="NCBI Taxonomy" id="413964"/>
    <lineage>
        <taxon>Bacteria</taxon>
        <taxon>Pseudomonadati</taxon>
        <taxon>Bacteroidota</taxon>
        <taxon>Cytophagia</taxon>
        <taxon>Cytophagales</taxon>
        <taxon>Flammeovirgaceae</taxon>
        <taxon>Rapidithrix</taxon>
    </lineage>
</organism>
<sequence length="210" mass="24859">MVFLPLFPLNIVVFPQESLHLHIFESRYKQLIQDCIEGEHSFGIPVYFDNKLREYGTEIHVDKIVNTYEDGRMDIVVRGERVFRVINWINPIKNKLYAGGEVEFITLEEDASWPEREELLAVAEELFELLQLPEQELTNESGFLSFRIAHFVGFSLQEEFQLLTYKSEHQRIQVLLKHLSQTLPLIKEWERVRAIAQMNGHFRHFDPLNF</sequence>
<protein>
    <submittedName>
        <fullName evidence="2">LON peptidase substrate-binding domain-containing protein</fullName>
    </submittedName>
</protein>
<dbReference type="SMART" id="SM00464">
    <property type="entry name" value="LON"/>
    <property type="match status" value="1"/>
</dbReference>
<dbReference type="AlphaFoldDB" id="A0AAW9RPC4"/>
<dbReference type="Gene3D" id="2.30.130.40">
    <property type="entry name" value="LON domain-like"/>
    <property type="match status" value="1"/>
</dbReference>
<dbReference type="InterPro" id="IPR046336">
    <property type="entry name" value="Lon_prtase_N_sf"/>
</dbReference>
<gene>
    <name evidence="2" type="ORF">AAG747_02505</name>
</gene>
<accession>A0AAW9RPC4</accession>
<dbReference type="Pfam" id="PF02190">
    <property type="entry name" value="LON_substr_bdg"/>
    <property type="match status" value="1"/>
</dbReference>
<evidence type="ECO:0000259" key="1">
    <source>
        <dbReference type="PROSITE" id="PS51787"/>
    </source>
</evidence>
<evidence type="ECO:0000313" key="3">
    <source>
        <dbReference type="Proteomes" id="UP001403385"/>
    </source>
</evidence>
<dbReference type="PANTHER" id="PTHR46732:SF8">
    <property type="entry name" value="ATP-DEPENDENT PROTEASE LA (LON) DOMAIN PROTEIN"/>
    <property type="match status" value="1"/>
</dbReference>
<dbReference type="SUPFAM" id="SSF88697">
    <property type="entry name" value="PUA domain-like"/>
    <property type="match status" value="1"/>
</dbReference>
<evidence type="ECO:0000313" key="2">
    <source>
        <dbReference type="EMBL" id="MEN7546762.1"/>
    </source>
</evidence>
<dbReference type="RefSeq" id="WP_346819544.1">
    <property type="nucleotide sequence ID" value="NZ_JBDKWZ010000001.1"/>
</dbReference>
<dbReference type="InterPro" id="IPR003111">
    <property type="entry name" value="Lon_prtase_N"/>
</dbReference>
<reference evidence="2 3" key="1">
    <citation type="submission" date="2024-04" db="EMBL/GenBank/DDBJ databases">
        <title>Novel genus in family Flammeovirgaceae.</title>
        <authorList>
            <person name="Nguyen T.H."/>
            <person name="Vuong T.Q."/>
            <person name="Le H."/>
            <person name="Kim S.-G."/>
        </authorList>
    </citation>
    <scope>NUCLEOTIDE SEQUENCE [LARGE SCALE GENOMIC DNA]</scope>
    <source>
        <strain evidence="2 3">JCM 23209</strain>
    </source>
</reference>
<feature type="domain" description="Lon N-terminal" evidence="1">
    <location>
        <begin position="1"/>
        <end position="183"/>
    </location>
</feature>
<name>A0AAW9RPC4_9BACT</name>
<comment type="caution">
    <text evidence="2">The sequence shown here is derived from an EMBL/GenBank/DDBJ whole genome shotgun (WGS) entry which is preliminary data.</text>
</comment>
<dbReference type="InterPro" id="IPR015947">
    <property type="entry name" value="PUA-like_sf"/>
</dbReference>
<dbReference type="PROSITE" id="PS51787">
    <property type="entry name" value="LON_N"/>
    <property type="match status" value="1"/>
</dbReference>
<dbReference type="EMBL" id="JBDKWZ010000001">
    <property type="protein sequence ID" value="MEN7546762.1"/>
    <property type="molecule type" value="Genomic_DNA"/>
</dbReference>
<proteinExistence type="predicted"/>
<dbReference type="Proteomes" id="UP001403385">
    <property type="component" value="Unassembled WGS sequence"/>
</dbReference>
<dbReference type="PANTHER" id="PTHR46732">
    <property type="entry name" value="ATP-DEPENDENT PROTEASE LA (LON) DOMAIN PROTEIN"/>
    <property type="match status" value="1"/>
</dbReference>
<keyword evidence="3" id="KW-1185">Reference proteome</keyword>